<dbReference type="GO" id="GO:0016887">
    <property type="term" value="F:ATP hydrolysis activity"/>
    <property type="evidence" value="ECO:0007669"/>
    <property type="project" value="InterPro"/>
</dbReference>
<sequence>MGLFRFLRRNDGLELASRTSSAVTVTIPPKSPDFLSVAPSAHTLTASQLTEDFGTSQADGLSKNEAARRLQSCGENVLKGEDGVSALRVLFGQFANALTLVLLAALALSFGVQDFVEGAVIAAVIVLNTTVGFFQEYKAEKTMDSLRQLSSPTAVVIRNGESTPIPAKNVVPGDIVLIKAGDVISADLRLLAVSNLEVSEQLLTGESVPVLKSVETFKEEDIDLPIGDRINLCYSSTVVTKGRGTGIVVGTGMNTQIGIIADAINGKTKNIASTVETQPFLVRAHANVKKWLGLSSGTPLQIKLAKLAYFLFGCAIILILIVFAVARFKINNFVVLYAIATAIAIIPESLVAVLTLTMAVGTRRMATEHVIVRKLDALESLGGVTDICSDKTGTLTLGKMSVRSFWLAGDENHAPTYTADTTQDSLDPTGIVRQGSDDAALDPNCINDGLTQAVRVAALCNVATIHLNLKGEWKSTGDPTEVALQAFATKLNLGRPSLTSDSLDQSETRRPALGKVVESEKDKVTFADEEKTAMKRKRFELKAEFPFSSELKRMSTIYLDTESDNQAVCFIKGAAERILDSSVSYIPNPQSDPRTTAPLTDAIRATFLSKAEELASQGLRVIGMGHRTLPSSDTEGLTRDDVEKDFTFLALAGIFDPPRPETLGAVRACKEAGIVIISPDAPKSAVMSVSISMFLCSSPSLTYLQASEFDKLTDEEIDALPELPLVIARCAPETKVRMIHAGKRRGKHMSMSGDGVNDSPALKLAPVGIAMGMAGSDVAKDASDLVLTDDNFDSIRVAVREGRRLFINIQRFILHLLSVNVAEVVLLIVGLCFQDKDNVSVFPLSPIAVLWVNMLTSSPPAFGLGMESAPADLMKKPPHNLKDGVFSWPVIIDCFSYGLIMGATSLSAFVIVVYGAGDGNLGQQCNHSIHGNCEAVFRARSTAFATLIFQILLYALELKSLDRSMFALTPGKAFYKDLWENKVLLGSVLGGMISVVVPIYVPGFNTRVFYQTGITWEWGIVIGMSVIFVIWCEIWKLFCRKPLYKRWEPVPVDLERYGIL</sequence>
<dbReference type="FunFam" id="1.20.1110.10:FF:000015">
    <property type="entry name" value="Sodium ion P-type ATPase"/>
    <property type="match status" value="1"/>
</dbReference>
<dbReference type="OrthoDB" id="3352408at2759"/>
<keyword evidence="4" id="KW-0067">ATP-binding</keyword>
<dbReference type="SUPFAM" id="SSF81660">
    <property type="entry name" value="Metal cation-transporting ATPase, ATP-binding domain N"/>
    <property type="match status" value="1"/>
</dbReference>
<dbReference type="InterPro" id="IPR004014">
    <property type="entry name" value="ATPase_P-typ_cation-transptr_N"/>
</dbReference>
<keyword evidence="3" id="KW-0547">Nucleotide-binding</keyword>
<dbReference type="Gene3D" id="1.20.1110.10">
    <property type="entry name" value="Calcium-transporting ATPase, transmembrane domain"/>
    <property type="match status" value="1"/>
</dbReference>
<dbReference type="SFLD" id="SFLDG00002">
    <property type="entry name" value="C1.7:_P-type_atpase_like"/>
    <property type="match status" value="1"/>
</dbReference>
<evidence type="ECO:0000313" key="10">
    <source>
        <dbReference type="EMBL" id="KAF9467698.1"/>
    </source>
</evidence>
<evidence type="ECO:0000256" key="7">
    <source>
        <dbReference type="ARBA" id="ARBA00023136"/>
    </source>
</evidence>
<feature type="transmembrane region" description="Helical" evidence="8">
    <location>
        <begin position="885"/>
        <end position="915"/>
    </location>
</feature>
<protein>
    <submittedName>
        <fullName evidence="10">Sodium transport ATPase</fullName>
    </submittedName>
</protein>
<dbReference type="Pfam" id="PF00689">
    <property type="entry name" value="Cation_ATPase_C"/>
    <property type="match status" value="1"/>
</dbReference>
<reference evidence="10" key="1">
    <citation type="submission" date="2020-11" db="EMBL/GenBank/DDBJ databases">
        <authorList>
            <consortium name="DOE Joint Genome Institute"/>
            <person name="Ahrendt S."/>
            <person name="Riley R."/>
            <person name="Andreopoulos W."/>
            <person name="Labutti K."/>
            <person name="Pangilinan J."/>
            <person name="Ruiz-Duenas F.J."/>
            <person name="Barrasa J.M."/>
            <person name="Sanchez-Garcia M."/>
            <person name="Camarero S."/>
            <person name="Miyauchi S."/>
            <person name="Serrano A."/>
            <person name="Linde D."/>
            <person name="Babiker R."/>
            <person name="Drula E."/>
            <person name="Ayuso-Fernandez I."/>
            <person name="Pacheco R."/>
            <person name="Padilla G."/>
            <person name="Ferreira P."/>
            <person name="Barriuso J."/>
            <person name="Kellner H."/>
            <person name="Castanera R."/>
            <person name="Alfaro M."/>
            <person name="Ramirez L."/>
            <person name="Pisabarro A.G."/>
            <person name="Kuo A."/>
            <person name="Tritt A."/>
            <person name="Lipzen A."/>
            <person name="He G."/>
            <person name="Yan M."/>
            <person name="Ng V."/>
            <person name="Cullen D."/>
            <person name="Martin F."/>
            <person name="Rosso M.-N."/>
            <person name="Henrissat B."/>
            <person name="Hibbett D."/>
            <person name="Martinez A.T."/>
            <person name="Grigoriev I.V."/>
        </authorList>
    </citation>
    <scope>NUCLEOTIDE SEQUENCE</scope>
    <source>
        <strain evidence="10">CBS 247.69</strain>
    </source>
</reference>
<gene>
    <name evidence="10" type="ORF">BDZ94DRAFT_1280293</name>
</gene>
<dbReference type="SUPFAM" id="SSF81653">
    <property type="entry name" value="Calcium ATPase, transduction domain A"/>
    <property type="match status" value="1"/>
</dbReference>
<evidence type="ECO:0000256" key="4">
    <source>
        <dbReference type="ARBA" id="ARBA00022840"/>
    </source>
</evidence>
<dbReference type="PRINTS" id="PR00119">
    <property type="entry name" value="CATATPASE"/>
</dbReference>
<feature type="transmembrane region" description="Helical" evidence="8">
    <location>
        <begin position="118"/>
        <end position="137"/>
    </location>
</feature>
<dbReference type="InterPro" id="IPR023299">
    <property type="entry name" value="ATPase_P-typ_cyto_dom_N"/>
</dbReference>
<dbReference type="InterPro" id="IPR044492">
    <property type="entry name" value="P_typ_ATPase_HD_dom"/>
</dbReference>
<proteinExistence type="predicted"/>
<dbReference type="GO" id="GO:0030001">
    <property type="term" value="P:metal ion transport"/>
    <property type="evidence" value="ECO:0007669"/>
    <property type="project" value="UniProtKB-ARBA"/>
</dbReference>
<keyword evidence="7 8" id="KW-0472">Membrane</keyword>
<dbReference type="SFLD" id="SFLDS00003">
    <property type="entry name" value="Haloacid_Dehalogenase"/>
    <property type="match status" value="1"/>
</dbReference>
<dbReference type="EMBL" id="MU150236">
    <property type="protein sequence ID" value="KAF9467698.1"/>
    <property type="molecule type" value="Genomic_DNA"/>
</dbReference>
<dbReference type="InterPro" id="IPR023214">
    <property type="entry name" value="HAD_sf"/>
</dbReference>
<dbReference type="NCBIfam" id="TIGR01494">
    <property type="entry name" value="ATPase_P-type"/>
    <property type="match status" value="3"/>
</dbReference>
<dbReference type="SMART" id="SM00831">
    <property type="entry name" value="Cation_ATPase_N"/>
    <property type="match status" value="1"/>
</dbReference>
<dbReference type="SFLD" id="SFLDF00027">
    <property type="entry name" value="p-type_atpase"/>
    <property type="match status" value="1"/>
</dbReference>
<evidence type="ECO:0000256" key="6">
    <source>
        <dbReference type="ARBA" id="ARBA00022989"/>
    </source>
</evidence>
<dbReference type="PRINTS" id="PR00120">
    <property type="entry name" value="HATPASE"/>
</dbReference>
<dbReference type="InterPro" id="IPR018303">
    <property type="entry name" value="ATPase_P-typ_P_site"/>
</dbReference>
<feature type="transmembrane region" description="Helical" evidence="8">
    <location>
        <begin position="307"/>
        <end position="328"/>
    </location>
</feature>
<dbReference type="Pfam" id="PF13246">
    <property type="entry name" value="Cation_ATPase"/>
    <property type="match status" value="1"/>
</dbReference>
<dbReference type="InterPro" id="IPR036412">
    <property type="entry name" value="HAD-like_sf"/>
</dbReference>
<organism evidence="10 11">
    <name type="scientific">Collybia nuda</name>
    <dbReference type="NCBI Taxonomy" id="64659"/>
    <lineage>
        <taxon>Eukaryota</taxon>
        <taxon>Fungi</taxon>
        <taxon>Dikarya</taxon>
        <taxon>Basidiomycota</taxon>
        <taxon>Agaricomycotina</taxon>
        <taxon>Agaricomycetes</taxon>
        <taxon>Agaricomycetidae</taxon>
        <taxon>Agaricales</taxon>
        <taxon>Tricholomatineae</taxon>
        <taxon>Clitocybaceae</taxon>
        <taxon>Collybia</taxon>
    </lineage>
</organism>
<dbReference type="PANTHER" id="PTHR42861">
    <property type="entry name" value="CALCIUM-TRANSPORTING ATPASE"/>
    <property type="match status" value="1"/>
</dbReference>
<dbReference type="AlphaFoldDB" id="A0A9P5YF21"/>
<name>A0A9P5YF21_9AGAR</name>
<dbReference type="Pfam" id="PF00122">
    <property type="entry name" value="E1-E2_ATPase"/>
    <property type="match status" value="1"/>
</dbReference>
<feature type="transmembrane region" description="Helical" evidence="8">
    <location>
        <begin position="983"/>
        <end position="1004"/>
    </location>
</feature>
<dbReference type="InterPro" id="IPR023298">
    <property type="entry name" value="ATPase_P-typ_TM_dom_sf"/>
</dbReference>
<accession>A0A9P5YF21</accession>
<keyword evidence="11" id="KW-1185">Reference proteome</keyword>
<dbReference type="InterPro" id="IPR006068">
    <property type="entry name" value="ATPase_P-typ_cation-transptr_C"/>
</dbReference>
<dbReference type="GO" id="GO:0005524">
    <property type="term" value="F:ATP binding"/>
    <property type="evidence" value="ECO:0007669"/>
    <property type="project" value="UniProtKB-KW"/>
</dbReference>
<dbReference type="InterPro" id="IPR059000">
    <property type="entry name" value="ATPase_P-type_domA"/>
</dbReference>
<feature type="transmembrane region" description="Helical" evidence="8">
    <location>
        <begin position="89"/>
        <end position="112"/>
    </location>
</feature>
<dbReference type="InterPro" id="IPR001757">
    <property type="entry name" value="P_typ_ATPase"/>
</dbReference>
<keyword evidence="6 8" id="KW-1133">Transmembrane helix</keyword>
<evidence type="ECO:0000256" key="8">
    <source>
        <dbReference type="SAM" id="Phobius"/>
    </source>
</evidence>
<dbReference type="GO" id="GO:0016020">
    <property type="term" value="C:membrane"/>
    <property type="evidence" value="ECO:0007669"/>
    <property type="project" value="UniProtKB-SubCell"/>
</dbReference>
<evidence type="ECO:0000256" key="2">
    <source>
        <dbReference type="ARBA" id="ARBA00022692"/>
    </source>
</evidence>
<evidence type="ECO:0000256" key="1">
    <source>
        <dbReference type="ARBA" id="ARBA00004141"/>
    </source>
</evidence>
<feature type="domain" description="Cation-transporting P-type ATPase N-terminal" evidence="9">
    <location>
        <begin position="40"/>
        <end position="114"/>
    </location>
</feature>
<feature type="transmembrane region" description="Helical" evidence="8">
    <location>
        <begin position="334"/>
        <end position="356"/>
    </location>
</feature>
<evidence type="ECO:0000313" key="11">
    <source>
        <dbReference type="Proteomes" id="UP000807353"/>
    </source>
</evidence>
<keyword evidence="2 8" id="KW-0812">Transmembrane</keyword>
<dbReference type="Gene3D" id="3.40.50.1000">
    <property type="entry name" value="HAD superfamily/HAD-like"/>
    <property type="match status" value="1"/>
</dbReference>
<evidence type="ECO:0000256" key="5">
    <source>
        <dbReference type="ARBA" id="ARBA00022967"/>
    </source>
</evidence>
<comment type="subcellular location">
    <subcellularLocation>
        <location evidence="1">Membrane</location>
        <topology evidence="1">Multi-pass membrane protein</topology>
    </subcellularLocation>
</comment>
<dbReference type="InterPro" id="IPR008250">
    <property type="entry name" value="ATPase_P-typ_transduc_dom_A_sf"/>
</dbReference>
<feature type="transmembrane region" description="Helical" evidence="8">
    <location>
        <begin position="843"/>
        <end position="864"/>
    </location>
</feature>
<feature type="transmembrane region" description="Helical" evidence="8">
    <location>
        <begin position="812"/>
        <end position="831"/>
    </location>
</feature>
<dbReference type="Gene3D" id="2.70.150.10">
    <property type="entry name" value="Calcium-transporting ATPase, cytoplasmic transduction domain A"/>
    <property type="match status" value="1"/>
</dbReference>
<dbReference type="PROSITE" id="PS00154">
    <property type="entry name" value="ATPASE_E1_E2"/>
    <property type="match status" value="1"/>
</dbReference>
<comment type="caution">
    <text evidence="10">The sequence shown here is derived from an EMBL/GenBank/DDBJ whole genome shotgun (WGS) entry which is preliminary data.</text>
</comment>
<dbReference type="Gene3D" id="3.40.1110.10">
    <property type="entry name" value="Calcium-transporting ATPase, cytoplasmic domain N"/>
    <property type="match status" value="1"/>
</dbReference>
<feature type="transmembrane region" description="Helical" evidence="8">
    <location>
        <begin position="935"/>
        <end position="956"/>
    </location>
</feature>
<dbReference type="SUPFAM" id="SSF81665">
    <property type="entry name" value="Calcium ATPase, transmembrane domain M"/>
    <property type="match status" value="1"/>
</dbReference>
<keyword evidence="5" id="KW-1278">Translocase</keyword>
<dbReference type="SUPFAM" id="SSF56784">
    <property type="entry name" value="HAD-like"/>
    <property type="match status" value="1"/>
</dbReference>
<evidence type="ECO:0000256" key="3">
    <source>
        <dbReference type="ARBA" id="ARBA00022741"/>
    </source>
</evidence>
<dbReference type="Proteomes" id="UP000807353">
    <property type="component" value="Unassembled WGS sequence"/>
</dbReference>
<evidence type="ECO:0000259" key="9">
    <source>
        <dbReference type="SMART" id="SM00831"/>
    </source>
</evidence>
<dbReference type="Pfam" id="PF00690">
    <property type="entry name" value="Cation_ATPase_N"/>
    <property type="match status" value="1"/>
</dbReference>
<feature type="transmembrane region" description="Helical" evidence="8">
    <location>
        <begin position="1016"/>
        <end position="1038"/>
    </location>
</feature>